<dbReference type="SMART" id="SM00267">
    <property type="entry name" value="GGDEF"/>
    <property type="match status" value="2"/>
</dbReference>
<feature type="transmembrane region" description="Helical" evidence="2">
    <location>
        <begin position="423"/>
        <end position="444"/>
    </location>
</feature>
<evidence type="ECO:0000313" key="5">
    <source>
        <dbReference type="Proteomes" id="UP000292564"/>
    </source>
</evidence>
<dbReference type="OrthoDB" id="23692at2"/>
<dbReference type="Proteomes" id="UP000292564">
    <property type="component" value="Unassembled WGS sequence"/>
</dbReference>
<feature type="transmembrane region" description="Helical" evidence="2">
    <location>
        <begin position="53"/>
        <end position="74"/>
    </location>
</feature>
<feature type="compositionally biased region" description="Basic residues" evidence="1">
    <location>
        <begin position="380"/>
        <end position="390"/>
    </location>
</feature>
<gene>
    <name evidence="4" type="ORF">EV385_1219</name>
</gene>
<feature type="transmembrane region" description="Helical" evidence="2">
    <location>
        <begin position="111"/>
        <end position="129"/>
    </location>
</feature>
<dbReference type="PANTHER" id="PTHR45138:SF9">
    <property type="entry name" value="DIGUANYLATE CYCLASE DGCM-RELATED"/>
    <property type="match status" value="1"/>
</dbReference>
<dbReference type="Gene3D" id="3.30.70.270">
    <property type="match status" value="2"/>
</dbReference>
<dbReference type="GO" id="GO:0043709">
    <property type="term" value="P:cell adhesion involved in single-species biofilm formation"/>
    <property type="evidence" value="ECO:0007669"/>
    <property type="project" value="TreeGrafter"/>
</dbReference>
<feature type="transmembrane region" description="Helical" evidence="2">
    <location>
        <begin position="182"/>
        <end position="202"/>
    </location>
</feature>
<evidence type="ECO:0000256" key="2">
    <source>
        <dbReference type="SAM" id="Phobius"/>
    </source>
</evidence>
<dbReference type="GO" id="GO:0005886">
    <property type="term" value="C:plasma membrane"/>
    <property type="evidence" value="ECO:0007669"/>
    <property type="project" value="TreeGrafter"/>
</dbReference>
<feature type="region of interest" description="Disordered" evidence="1">
    <location>
        <begin position="700"/>
        <end position="719"/>
    </location>
</feature>
<dbReference type="AlphaFoldDB" id="A0A4Q7ZHB8"/>
<feature type="transmembrane region" description="Helical" evidence="2">
    <location>
        <begin position="400"/>
        <end position="417"/>
    </location>
</feature>
<feature type="region of interest" description="Disordered" evidence="1">
    <location>
        <begin position="368"/>
        <end position="390"/>
    </location>
</feature>
<keyword evidence="2" id="KW-0812">Transmembrane</keyword>
<organism evidence="4 5">
    <name type="scientific">Krasilnikovia cinnamomea</name>
    <dbReference type="NCBI Taxonomy" id="349313"/>
    <lineage>
        <taxon>Bacteria</taxon>
        <taxon>Bacillati</taxon>
        <taxon>Actinomycetota</taxon>
        <taxon>Actinomycetes</taxon>
        <taxon>Micromonosporales</taxon>
        <taxon>Micromonosporaceae</taxon>
        <taxon>Krasilnikovia</taxon>
    </lineage>
</organism>
<dbReference type="SUPFAM" id="SSF55073">
    <property type="entry name" value="Nucleotide cyclase"/>
    <property type="match status" value="2"/>
</dbReference>
<feature type="transmembrane region" description="Helical" evidence="2">
    <location>
        <begin position="135"/>
        <end position="152"/>
    </location>
</feature>
<keyword evidence="5" id="KW-1185">Reference proteome</keyword>
<dbReference type="InterPro" id="IPR029787">
    <property type="entry name" value="Nucleotide_cyclase"/>
</dbReference>
<dbReference type="GO" id="GO:1902201">
    <property type="term" value="P:negative regulation of bacterial-type flagellum-dependent cell motility"/>
    <property type="evidence" value="ECO:0007669"/>
    <property type="project" value="TreeGrafter"/>
</dbReference>
<dbReference type="PANTHER" id="PTHR45138">
    <property type="entry name" value="REGULATORY COMPONENTS OF SENSORY TRANSDUCTION SYSTEM"/>
    <property type="match status" value="1"/>
</dbReference>
<name>A0A4Q7ZHB8_9ACTN</name>
<dbReference type="InterPro" id="IPR000160">
    <property type="entry name" value="GGDEF_dom"/>
</dbReference>
<feature type="transmembrane region" description="Helical" evidence="2">
    <location>
        <begin position="451"/>
        <end position="471"/>
    </location>
</feature>
<feature type="transmembrane region" description="Helical" evidence="2">
    <location>
        <begin position="477"/>
        <end position="495"/>
    </location>
</feature>
<evidence type="ECO:0000313" key="4">
    <source>
        <dbReference type="EMBL" id="RZU49469.1"/>
    </source>
</evidence>
<keyword evidence="2" id="KW-0472">Membrane</keyword>
<protein>
    <submittedName>
        <fullName evidence="4">Diguanylate cyclase (GGDEF)-like protein</fullName>
    </submittedName>
</protein>
<keyword evidence="2" id="KW-1133">Transmembrane helix</keyword>
<feature type="transmembrane region" description="Helical" evidence="2">
    <location>
        <begin position="80"/>
        <end position="99"/>
    </location>
</feature>
<reference evidence="4 5" key="1">
    <citation type="submission" date="2019-02" db="EMBL/GenBank/DDBJ databases">
        <title>Sequencing the genomes of 1000 actinobacteria strains.</title>
        <authorList>
            <person name="Klenk H.-P."/>
        </authorList>
    </citation>
    <scope>NUCLEOTIDE SEQUENCE [LARGE SCALE GENOMIC DNA]</scope>
    <source>
        <strain evidence="4 5">DSM 45162</strain>
    </source>
</reference>
<feature type="domain" description="GGDEF" evidence="3">
    <location>
        <begin position="586"/>
        <end position="710"/>
    </location>
</feature>
<feature type="transmembrane region" description="Helical" evidence="2">
    <location>
        <begin position="500"/>
        <end position="518"/>
    </location>
</feature>
<dbReference type="PROSITE" id="PS50887">
    <property type="entry name" value="GGDEF"/>
    <property type="match status" value="2"/>
</dbReference>
<proteinExistence type="predicted"/>
<dbReference type="EMBL" id="SHKY01000001">
    <property type="protein sequence ID" value="RZU49469.1"/>
    <property type="molecule type" value="Genomic_DNA"/>
</dbReference>
<feature type="domain" description="GGDEF" evidence="3">
    <location>
        <begin position="245"/>
        <end position="368"/>
    </location>
</feature>
<dbReference type="NCBIfam" id="TIGR00254">
    <property type="entry name" value="GGDEF"/>
    <property type="match status" value="2"/>
</dbReference>
<accession>A0A4Q7ZHB8</accession>
<dbReference type="CDD" id="cd01949">
    <property type="entry name" value="GGDEF"/>
    <property type="match status" value="2"/>
</dbReference>
<dbReference type="Pfam" id="PF00990">
    <property type="entry name" value="GGDEF"/>
    <property type="match status" value="2"/>
</dbReference>
<dbReference type="InterPro" id="IPR043128">
    <property type="entry name" value="Rev_trsase/Diguanyl_cyclase"/>
</dbReference>
<evidence type="ECO:0000256" key="1">
    <source>
        <dbReference type="SAM" id="MobiDB-lite"/>
    </source>
</evidence>
<comment type="caution">
    <text evidence="4">The sequence shown here is derived from an EMBL/GenBank/DDBJ whole genome shotgun (WGS) entry which is preliminary data.</text>
</comment>
<feature type="transmembrane region" description="Helical" evidence="2">
    <location>
        <begin position="157"/>
        <end position="176"/>
    </location>
</feature>
<evidence type="ECO:0000259" key="3">
    <source>
        <dbReference type="PROSITE" id="PS50887"/>
    </source>
</evidence>
<dbReference type="InterPro" id="IPR050469">
    <property type="entry name" value="Diguanylate_Cyclase"/>
</dbReference>
<sequence>MLPLCSCAVIQSHPTVSMLVTHGPVRCGEVRRAVTTTSSPGDKSRQRLRSVRAGAALTMLTPLCTLVYVATTWSAGNRPAMAMICVSMLVLAAVALAGAQAIERAGRRATVQMAGLVVNIAGFTALALLDGGLKSAVGAYLPFLVIMLAVGMPLRPFLAVAGLAVAGYWTVAIIGGPAQMSYAVIHTIHTGIIATLCLRYSAAMVSLQRRLSDLSRIDPLTGCLNRRGFEERLANELAEAERTGDSAVLLLVDLDGFKEINDRYGHQAGDDLLVWTGRTIDEQLRTHDAVGRVGGDEFAAVLSGIEPDGVPVVLERLHAALDGVASAGIGYACYPAEATSPEALKEIADRRVYRDKVDHNRQVPAEAAVAGARGDGARRQSAKVSRHERRRRAITETGRLGISTPGMGLLYVLLFAGGHPNRWLMATLLTVAVTLGVTTVAAAARLSRSSAAAMIMPIVGALQFTICTVVVCLDGGASSTPALGMLTTLPLIALISPRAVLLPFAASAFVAIAVFVGVSSTWYAIGHLTSALVVSLVCASRGRVAAEQRRKLRELSRVDALTQCLNRRGFMERSTAELAHAHRHRRDLSLLILDLDRFKEVNDSEGHAAGDELLCWVGATLRERLHPHDVVGRLGGDEFVVLLSSHSAGETDDVAGDLEAALAERIGVSVGAGVLGRHGTDLEGLYAHADAELYRRKLARGRGRSRRPAAPADGNALVA</sequence>
<dbReference type="GO" id="GO:0052621">
    <property type="term" value="F:diguanylate cyclase activity"/>
    <property type="evidence" value="ECO:0007669"/>
    <property type="project" value="TreeGrafter"/>
</dbReference>